<comment type="caution">
    <text evidence="1">The sequence shown here is derived from an EMBL/GenBank/DDBJ whole genome shotgun (WGS) entry which is preliminary data.</text>
</comment>
<keyword evidence="2" id="KW-1185">Reference proteome</keyword>
<reference evidence="2" key="1">
    <citation type="journal article" date="2019" name="Int. J. Syst. Evol. Microbiol.">
        <title>The Global Catalogue of Microorganisms (GCM) 10K type strain sequencing project: providing services to taxonomists for standard genome sequencing and annotation.</title>
        <authorList>
            <consortium name="The Broad Institute Genomics Platform"/>
            <consortium name="The Broad Institute Genome Sequencing Center for Infectious Disease"/>
            <person name="Wu L."/>
            <person name="Ma J."/>
        </authorList>
    </citation>
    <scope>NUCLEOTIDE SEQUENCE [LARGE SCALE GENOMIC DNA]</scope>
    <source>
        <strain evidence="2">JCM 31037</strain>
    </source>
</reference>
<gene>
    <name evidence="1" type="ORF">ACFQ4H_17860</name>
</gene>
<protein>
    <submittedName>
        <fullName evidence="1">Uncharacterized protein</fullName>
    </submittedName>
</protein>
<evidence type="ECO:0000313" key="2">
    <source>
        <dbReference type="Proteomes" id="UP001597260"/>
    </source>
</evidence>
<accession>A0ABW3YFR0</accession>
<name>A0ABW3YFR0_9ACTN</name>
<dbReference type="RefSeq" id="WP_377572115.1">
    <property type="nucleotide sequence ID" value="NZ_JBHTMP010000026.1"/>
</dbReference>
<evidence type="ECO:0000313" key="1">
    <source>
        <dbReference type="EMBL" id="MFD1322960.1"/>
    </source>
</evidence>
<sequence length="42" mass="4093">MGGIGLATMITVGVAVLTDVLHPGMIIPSPPVQPRPGGTIGA</sequence>
<dbReference type="EMBL" id="JBHTMP010000026">
    <property type="protein sequence ID" value="MFD1322960.1"/>
    <property type="molecule type" value="Genomic_DNA"/>
</dbReference>
<proteinExistence type="predicted"/>
<organism evidence="1 2">
    <name type="scientific">Micromonospora sonneratiae</name>
    <dbReference type="NCBI Taxonomy" id="1184706"/>
    <lineage>
        <taxon>Bacteria</taxon>
        <taxon>Bacillati</taxon>
        <taxon>Actinomycetota</taxon>
        <taxon>Actinomycetes</taxon>
        <taxon>Micromonosporales</taxon>
        <taxon>Micromonosporaceae</taxon>
        <taxon>Micromonospora</taxon>
    </lineage>
</organism>
<dbReference type="Proteomes" id="UP001597260">
    <property type="component" value="Unassembled WGS sequence"/>
</dbReference>